<dbReference type="InterPro" id="IPR008183">
    <property type="entry name" value="Aldose_1/G6P_1-epimerase"/>
</dbReference>
<dbReference type="Gene3D" id="2.70.98.10">
    <property type="match status" value="1"/>
</dbReference>
<organism evidence="1 2">
    <name type="scientific">Paenibacillus thermoaerophilus</name>
    <dbReference type="NCBI Taxonomy" id="1215385"/>
    <lineage>
        <taxon>Bacteria</taxon>
        <taxon>Bacillati</taxon>
        <taxon>Bacillota</taxon>
        <taxon>Bacilli</taxon>
        <taxon>Bacillales</taxon>
        <taxon>Paenibacillaceae</taxon>
        <taxon>Paenibacillus</taxon>
    </lineage>
</organism>
<dbReference type="Pfam" id="PF01263">
    <property type="entry name" value="Aldose_epim"/>
    <property type="match status" value="1"/>
</dbReference>
<gene>
    <name evidence="1" type="ORF">ACFQWB_15225</name>
</gene>
<evidence type="ECO:0000313" key="1">
    <source>
        <dbReference type="EMBL" id="MFC7751271.1"/>
    </source>
</evidence>
<dbReference type="RefSeq" id="WP_138788608.1">
    <property type="nucleotide sequence ID" value="NZ_JBHTGQ010000041.1"/>
</dbReference>
<sequence length="335" mass="37764">MAAEARAYEGEFHGEAAVWLLAGDFEAAVLPRVGANLIALRHKSRGYRILREPEPGEMEAFKANPGVHGIPVLFPPNRYEDGRFPWKGKEYRFPINEPARNNRLHGFVHTLPWEVERYGADGGEARVVLSLRVDESHPIYAYLPHRFTLTLVYTLSEEGLHQQIRVRNDGEDEMPCLLAFHTAINAPFAPGSKAGDCRVKITVGKRWEMNERMLPTGRFQPLGPVEAELPASGISPYFEEMDNHYTAAPQDGRNRMELTDSRERVKLVYDVGTGFKHWMVWNGFNSGSFFCPEPQVNLVNAPNVSGLPPEEIGLIGLEPGAIWEETSRLYLIDLK</sequence>
<dbReference type="InterPro" id="IPR011013">
    <property type="entry name" value="Gal_mutarotase_sf_dom"/>
</dbReference>
<comment type="caution">
    <text evidence="1">The sequence shown here is derived from an EMBL/GenBank/DDBJ whole genome shotgun (WGS) entry which is preliminary data.</text>
</comment>
<dbReference type="InterPro" id="IPR014718">
    <property type="entry name" value="GH-type_carb-bd"/>
</dbReference>
<proteinExistence type="predicted"/>
<reference evidence="2" key="1">
    <citation type="journal article" date="2019" name="Int. J. Syst. Evol. Microbiol.">
        <title>The Global Catalogue of Microorganisms (GCM) 10K type strain sequencing project: providing services to taxonomists for standard genome sequencing and annotation.</title>
        <authorList>
            <consortium name="The Broad Institute Genomics Platform"/>
            <consortium name="The Broad Institute Genome Sequencing Center for Infectious Disease"/>
            <person name="Wu L."/>
            <person name="Ma J."/>
        </authorList>
    </citation>
    <scope>NUCLEOTIDE SEQUENCE [LARGE SCALE GENOMIC DNA]</scope>
    <source>
        <strain evidence="2">JCM 18657</strain>
    </source>
</reference>
<name>A0ABW2V7S7_9BACL</name>
<dbReference type="CDD" id="cd01081">
    <property type="entry name" value="Aldose_epim"/>
    <property type="match status" value="1"/>
</dbReference>
<keyword evidence="2" id="KW-1185">Reference proteome</keyword>
<protein>
    <submittedName>
        <fullName evidence="1">Aldose 1-epimerase</fullName>
    </submittedName>
</protein>
<accession>A0ABW2V7S7</accession>
<dbReference type="SUPFAM" id="SSF74650">
    <property type="entry name" value="Galactose mutarotase-like"/>
    <property type="match status" value="1"/>
</dbReference>
<evidence type="ECO:0000313" key="2">
    <source>
        <dbReference type="Proteomes" id="UP001596528"/>
    </source>
</evidence>
<dbReference type="EMBL" id="JBHTGQ010000041">
    <property type="protein sequence ID" value="MFC7751271.1"/>
    <property type="molecule type" value="Genomic_DNA"/>
</dbReference>
<dbReference type="Proteomes" id="UP001596528">
    <property type="component" value="Unassembled WGS sequence"/>
</dbReference>